<organism evidence="1 2">
    <name type="scientific">Lactuca sativa</name>
    <name type="common">Garden lettuce</name>
    <dbReference type="NCBI Taxonomy" id="4236"/>
    <lineage>
        <taxon>Eukaryota</taxon>
        <taxon>Viridiplantae</taxon>
        <taxon>Streptophyta</taxon>
        <taxon>Embryophyta</taxon>
        <taxon>Tracheophyta</taxon>
        <taxon>Spermatophyta</taxon>
        <taxon>Magnoliopsida</taxon>
        <taxon>eudicotyledons</taxon>
        <taxon>Gunneridae</taxon>
        <taxon>Pentapetalae</taxon>
        <taxon>asterids</taxon>
        <taxon>campanulids</taxon>
        <taxon>Asterales</taxon>
        <taxon>Asteraceae</taxon>
        <taxon>Cichorioideae</taxon>
        <taxon>Cichorieae</taxon>
        <taxon>Lactucinae</taxon>
        <taxon>Lactuca</taxon>
    </lineage>
</organism>
<keyword evidence="2" id="KW-1185">Reference proteome</keyword>
<gene>
    <name evidence="1" type="ORF">LSAT_V11C700366130</name>
</gene>
<reference evidence="1 2" key="1">
    <citation type="journal article" date="2017" name="Nat. Commun.">
        <title>Genome assembly with in vitro proximity ligation data and whole-genome triplication in lettuce.</title>
        <authorList>
            <person name="Reyes-Chin-Wo S."/>
            <person name="Wang Z."/>
            <person name="Yang X."/>
            <person name="Kozik A."/>
            <person name="Arikit S."/>
            <person name="Song C."/>
            <person name="Xia L."/>
            <person name="Froenicke L."/>
            <person name="Lavelle D.O."/>
            <person name="Truco M.J."/>
            <person name="Xia R."/>
            <person name="Zhu S."/>
            <person name="Xu C."/>
            <person name="Xu H."/>
            <person name="Xu X."/>
            <person name="Cox K."/>
            <person name="Korf I."/>
            <person name="Meyers B.C."/>
            <person name="Michelmore R.W."/>
        </authorList>
    </citation>
    <scope>NUCLEOTIDE SEQUENCE [LARGE SCALE GENOMIC DNA]</scope>
    <source>
        <strain evidence="2">cv. Salinas</strain>
        <tissue evidence="1">Seedlings</tissue>
    </source>
</reference>
<evidence type="ECO:0000313" key="2">
    <source>
        <dbReference type="Proteomes" id="UP000235145"/>
    </source>
</evidence>
<name>A0A9R1X1H7_LACSA</name>
<accession>A0A9R1X1H7</accession>
<comment type="caution">
    <text evidence="1">The sequence shown here is derived from an EMBL/GenBank/DDBJ whole genome shotgun (WGS) entry which is preliminary data.</text>
</comment>
<protein>
    <submittedName>
        <fullName evidence="1">Uncharacterized protein</fullName>
    </submittedName>
</protein>
<dbReference type="AlphaFoldDB" id="A0A9R1X1H7"/>
<sequence>MMVIEIRKKSPEKGTPIIFLKIVLEAEKVDHGFDGRERWRLGWWWLFGETMPDLETSAIHKLHELASCDDYLAGYNLFASTISSVDTYKSELHYYLKEIVLARTKIFDILERWKATSLKQSYFATSC</sequence>
<proteinExistence type="predicted"/>
<dbReference type="Proteomes" id="UP000235145">
    <property type="component" value="Unassembled WGS sequence"/>
</dbReference>
<evidence type="ECO:0000313" key="1">
    <source>
        <dbReference type="EMBL" id="KAJ0194829.1"/>
    </source>
</evidence>
<dbReference type="EMBL" id="NBSK02000007">
    <property type="protein sequence ID" value="KAJ0194829.1"/>
    <property type="molecule type" value="Genomic_DNA"/>
</dbReference>